<evidence type="ECO:0000313" key="3">
    <source>
        <dbReference type="Proteomes" id="UP000007879"/>
    </source>
</evidence>
<dbReference type="OrthoDB" id="265776at2759"/>
<dbReference type="EnsemblMetazoa" id="Aqu2.1.11466_001">
    <property type="protein sequence ID" value="Aqu2.1.11466_001"/>
    <property type="gene ID" value="Aqu2.1.11466"/>
</dbReference>
<sequence length="77" mass="8987">MDVRLCNAITCFSGENTEELKDFLREGPDYALLPEEAWNYLINWYGLSLHSKPIMRPVVEAGTSPFRFLMVEVYRSR</sequence>
<protein>
    <recommendedName>
        <fullName evidence="1">DUSP domain-containing protein</fullName>
    </recommendedName>
</protein>
<evidence type="ECO:0000313" key="2">
    <source>
        <dbReference type="EnsemblMetazoa" id="Aqu2.1.11466_001"/>
    </source>
</evidence>
<feature type="domain" description="DUSP" evidence="1">
    <location>
        <begin position="11"/>
        <end position="59"/>
    </location>
</feature>
<name>A0A1X7TA86_AMPQE</name>
<dbReference type="STRING" id="400682.A0A1X7TA86"/>
<dbReference type="Proteomes" id="UP000007879">
    <property type="component" value="Unassembled WGS sequence"/>
</dbReference>
<dbReference type="Gene3D" id="3.30.2230.10">
    <property type="entry name" value="DUSP-like"/>
    <property type="match status" value="1"/>
</dbReference>
<dbReference type="InterPro" id="IPR006615">
    <property type="entry name" value="Pept_C19_DUSP"/>
</dbReference>
<dbReference type="Pfam" id="PF06337">
    <property type="entry name" value="DUSP"/>
    <property type="match status" value="1"/>
</dbReference>
<proteinExistence type="predicted"/>
<dbReference type="GO" id="GO:0004843">
    <property type="term" value="F:cysteine-type deubiquitinase activity"/>
    <property type="evidence" value="ECO:0007669"/>
    <property type="project" value="InterPro"/>
</dbReference>
<dbReference type="InParanoid" id="A0A1X7TA86"/>
<dbReference type="EnsemblMetazoa" id="XM_020005080.1">
    <property type="protein sequence ID" value="XP_019860639.1"/>
    <property type="gene ID" value="LOC109588973"/>
</dbReference>
<evidence type="ECO:0000259" key="1">
    <source>
        <dbReference type="Pfam" id="PF06337"/>
    </source>
</evidence>
<dbReference type="AlphaFoldDB" id="A0A1X7TA86"/>
<organism evidence="2">
    <name type="scientific">Amphimedon queenslandica</name>
    <name type="common">Sponge</name>
    <dbReference type="NCBI Taxonomy" id="400682"/>
    <lineage>
        <taxon>Eukaryota</taxon>
        <taxon>Metazoa</taxon>
        <taxon>Porifera</taxon>
        <taxon>Demospongiae</taxon>
        <taxon>Heteroscleromorpha</taxon>
        <taxon>Haplosclerida</taxon>
        <taxon>Niphatidae</taxon>
        <taxon>Amphimedon</taxon>
    </lineage>
</organism>
<dbReference type="InterPro" id="IPR035927">
    <property type="entry name" value="DUSP-like_sf"/>
</dbReference>
<dbReference type="SUPFAM" id="SSF143791">
    <property type="entry name" value="DUSP-like"/>
    <property type="match status" value="1"/>
</dbReference>
<reference evidence="2" key="2">
    <citation type="submission" date="2017-05" db="UniProtKB">
        <authorList>
            <consortium name="EnsemblMetazoa"/>
        </authorList>
    </citation>
    <scope>IDENTIFICATION</scope>
</reference>
<reference evidence="3" key="1">
    <citation type="journal article" date="2010" name="Nature">
        <title>The Amphimedon queenslandica genome and the evolution of animal complexity.</title>
        <authorList>
            <person name="Srivastava M."/>
            <person name="Simakov O."/>
            <person name="Chapman J."/>
            <person name="Fahey B."/>
            <person name="Gauthier M.E."/>
            <person name="Mitros T."/>
            <person name="Richards G.S."/>
            <person name="Conaco C."/>
            <person name="Dacre M."/>
            <person name="Hellsten U."/>
            <person name="Larroux C."/>
            <person name="Putnam N.H."/>
            <person name="Stanke M."/>
            <person name="Adamska M."/>
            <person name="Darling A."/>
            <person name="Degnan S.M."/>
            <person name="Oakley T.H."/>
            <person name="Plachetzki D.C."/>
            <person name="Zhai Y."/>
            <person name="Adamski M."/>
            <person name="Calcino A."/>
            <person name="Cummins S.F."/>
            <person name="Goodstein D.M."/>
            <person name="Harris C."/>
            <person name="Jackson D.J."/>
            <person name="Leys S.P."/>
            <person name="Shu S."/>
            <person name="Woodcroft B.J."/>
            <person name="Vervoort M."/>
            <person name="Kosik K.S."/>
            <person name="Manning G."/>
            <person name="Degnan B.M."/>
            <person name="Rokhsar D.S."/>
        </authorList>
    </citation>
    <scope>NUCLEOTIDE SEQUENCE [LARGE SCALE GENOMIC DNA]</scope>
</reference>
<keyword evidence="3" id="KW-1185">Reference proteome</keyword>
<dbReference type="KEGG" id="aqu:109588973"/>
<gene>
    <name evidence="2" type="primary">109588973</name>
</gene>
<accession>A0A1X7TA86</accession>